<dbReference type="InterPro" id="IPR036427">
    <property type="entry name" value="Bromodomain-like_sf"/>
</dbReference>
<dbReference type="PROSITE" id="PS50014">
    <property type="entry name" value="BROMODOMAIN_2"/>
    <property type="match status" value="1"/>
</dbReference>
<protein>
    <recommendedName>
        <fullName evidence="10">Bromo domain-containing protein</fullName>
    </recommendedName>
</protein>
<dbReference type="Proteomes" id="UP000054560">
    <property type="component" value="Unassembled WGS sequence"/>
</dbReference>
<evidence type="ECO:0000256" key="5">
    <source>
        <dbReference type="PROSITE-ProRule" id="PRU00035"/>
    </source>
</evidence>
<gene>
    <name evidence="8" type="ORF">SARC_13180</name>
</gene>
<dbReference type="RefSeq" id="XP_014148170.1">
    <property type="nucleotide sequence ID" value="XM_014292695.1"/>
</dbReference>
<dbReference type="GO" id="GO:0005634">
    <property type="term" value="C:nucleus"/>
    <property type="evidence" value="ECO:0007669"/>
    <property type="project" value="TreeGrafter"/>
</dbReference>
<evidence type="ECO:0000313" key="9">
    <source>
        <dbReference type="Proteomes" id="UP000054560"/>
    </source>
</evidence>
<reference evidence="8 9" key="1">
    <citation type="submission" date="2011-02" db="EMBL/GenBank/DDBJ databases">
        <title>The Genome Sequence of Sphaeroforma arctica JP610.</title>
        <authorList>
            <consortium name="The Broad Institute Genome Sequencing Platform"/>
            <person name="Russ C."/>
            <person name="Cuomo C."/>
            <person name="Young S.K."/>
            <person name="Zeng Q."/>
            <person name="Gargeya S."/>
            <person name="Alvarado L."/>
            <person name="Berlin A."/>
            <person name="Chapman S.B."/>
            <person name="Chen Z."/>
            <person name="Freedman E."/>
            <person name="Gellesch M."/>
            <person name="Goldberg J."/>
            <person name="Griggs A."/>
            <person name="Gujja S."/>
            <person name="Heilman E."/>
            <person name="Heiman D."/>
            <person name="Howarth C."/>
            <person name="Mehta T."/>
            <person name="Neiman D."/>
            <person name="Pearson M."/>
            <person name="Roberts A."/>
            <person name="Saif S."/>
            <person name="Shea T."/>
            <person name="Shenoy N."/>
            <person name="Sisk P."/>
            <person name="Stolte C."/>
            <person name="Sykes S."/>
            <person name="White J."/>
            <person name="Yandava C."/>
            <person name="Burger G."/>
            <person name="Gray M.W."/>
            <person name="Holland P.W.H."/>
            <person name="King N."/>
            <person name="Lang F.B.F."/>
            <person name="Roger A.J."/>
            <person name="Ruiz-Trillo I."/>
            <person name="Haas B."/>
            <person name="Nusbaum C."/>
            <person name="Birren B."/>
        </authorList>
    </citation>
    <scope>NUCLEOTIDE SEQUENCE [LARGE SCALE GENOMIC DNA]</scope>
    <source>
        <strain evidence="8 9">JP610</strain>
    </source>
</reference>
<dbReference type="PANTHER" id="PTHR22881:SF12">
    <property type="entry name" value="BROMODOMAIN-CONTAINING PROTEIN 7"/>
    <property type="match status" value="1"/>
</dbReference>
<dbReference type="InterPro" id="IPR051831">
    <property type="entry name" value="Bromodomain_contain_prot"/>
</dbReference>
<keyword evidence="1" id="KW-0479">Metal-binding</keyword>
<dbReference type="EMBL" id="KQ244579">
    <property type="protein sequence ID" value="KNC74268.1"/>
    <property type="molecule type" value="Genomic_DNA"/>
</dbReference>
<accession>A0A0L0FDX6</accession>
<dbReference type="GeneID" id="25913684"/>
<dbReference type="OrthoDB" id="20839at2759"/>
<sequence length="291" mass="32718">TCYAAYHATCARTANLYMKMCNIPESYCDAHSPKDWGATLVSTIHTTTGRPKVLISATLKKLLIESGVGVSAVAVNDAVPLVAVPTVPLKEMSAFLAGYKDKVHGKADFLKKVMPYWFLKRKSRSGVPLLRRLHTAFKGEDGDALDVEVLDGGGNKLKQRIQKLRIVLERLRILAEFTVRRERLKKELVTIQRSVTLKRLCPLVAALSQLLDSLRKLDTRAFFHYPVDVQEVEDYLDTISHPMDFATMGRKVENLEYCTLDQFQADFELIITNATVSQCAEDKLRTAFLRA</sequence>
<feature type="non-terminal residue" evidence="8">
    <location>
        <position position="1"/>
    </location>
</feature>
<evidence type="ECO:0000313" key="8">
    <source>
        <dbReference type="EMBL" id="KNC74268.1"/>
    </source>
</evidence>
<feature type="domain" description="PHD-type" evidence="7">
    <location>
        <begin position="1"/>
        <end position="32"/>
    </location>
</feature>
<keyword evidence="9" id="KW-1185">Reference proteome</keyword>
<keyword evidence="2" id="KW-0863">Zinc-finger</keyword>
<dbReference type="Pfam" id="PF00439">
    <property type="entry name" value="Bromodomain"/>
    <property type="match status" value="1"/>
</dbReference>
<dbReference type="PANTHER" id="PTHR22881">
    <property type="entry name" value="BROMODOMAIN CONTAINING PROTEIN"/>
    <property type="match status" value="1"/>
</dbReference>
<evidence type="ECO:0008006" key="10">
    <source>
        <dbReference type="Google" id="ProtNLM"/>
    </source>
</evidence>
<evidence type="ECO:0000259" key="6">
    <source>
        <dbReference type="PROSITE" id="PS50014"/>
    </source>
</evidence>
<feature type="domain" description="Bromo" evidence="6">
    <location>
        <begin position="215"/>
        <end position="285"/>
    </location>
</feature>
<name>A0A0L0FDX6_9EUKA</name>
<dbReference type="PROSITE" id="PS51805">
    <property type="entry name" value="EPHD"/>
    <property type="match status" value="1"/>
</dbReference>
<keyword evidence="3" id="KW-0862">Zinc</keyword>
<dbReference type="eggNOG" id="KOG0955">
    <property type="taxonomic scope" value="Eukaryota"/>
</dbReference>
<dbReference type="GO" id="GO:0006357">
    <property type="term" value="P:regulation of transcription by RNA polymerase II"/>
    <property type="evidence" value="ECO:0007669"/>
    <property type="project" value="TreeGrafter"/>
</dbReference>
<dbReference type="SUPFAM" id="SSF47370">
    <property type="entry name" value="Bromodomain"/>
    <property type="match status" value="1"/>
</dbReference>
<evidence type="ECO:0000259" key="7">
    <source>
        <dbReference type="PROSITE" id="PS51805"/>
    </source>
</evidence>
<proteinExistence type="predicted"/>
<dbReference type="GO" id="GO:0008270">
    <property type="term" value="F:zinc ion binding"/>
    <property type="evidence" value="ECO:0007669"/>
    <property type="project" value="UniProtKB-KW"/>
</dbReference>
<evidence type="ECO:0000256" key="2">
    <source>
        <dbReference type="ARBA" id="ARBA00022771"/>
    </source>
</evidence>
<dbReference type="InterPro" id="IPR001487">
    <property type="entry name" value="Bromodomain"/>
</dbReference>
<evidence type="ECO:0000256" key="3">
    <source>
        <dbReference type="ARBA" id="ARBA00022833"/>
    </source>
</evidence>
<dbReference type="STRING" id="667725.A0A0L0FDX6"/>
<dbReference type="SMART" id="SM00297">
    <property type="entry name" value="BROMO"/>
    <property type="match status" value="1"/>
</dbReference>
<organism evidence="8 9">
    <name type="scientific">Sphaeroforma arctica JP610</name>
    <dbReference type="NCBI Taxonomy" id="667725"/>
    <lineage>
        <taxon>Eukaryota</taxon>
        <taxon>Ichthyosporea</taxon>
        <taxon>Ichthyophonida</taxon>
        <taxon>Sphaeroforma</taxon>
    </lineage>
</organism>
<dbReference type="InterPro" id="IPR034732">
    <property type="entry name" value="EPHD"/>
</dbReference>
<keyword evidence="4 5" id="KW-0103">Bromodomain</keyword>
<dbReference type="AlphaFoldDB" id="A0A0L0FDX6"/>
<dbReference type="Gene3D" id="1.20.920.10">
    <property type="entry name" value="Bromodomain-like"/>
    <property type="match status" value="1"/>
</dbReference>
<evidence type="ECO:0000256" key="4">
    <source>
        <dbReference type="ARBA" id="ARBA00023117"/>
    </source>
</evidence>
<evidence type="ECO:0000256" key="1">
    <source>
        <dbReference type="ARBA" id="ARBA00022723"/>
    </source>
</evidence>